<sequence>MNPYTPASTSFSAVILRAVVVCVALRCVSGVDSSGLPSASLHRGNYHQLMLPEVTGPESIAFDCYGQGPYVGVSDGRILKWQGGRGPGLGWTEFAVTTPNRNRKLCDGSVDPKKEPLCGRPLGLKFNDATCELFVADAYYGLLRVGPRGGIAQQLVVSAGGIPFTLTNALDVDPVSGVVYFTVSSVYYQRREYVHSIENGDRTGRVAKYDLRTGNVTILVSGLYFPNGLALSRDKSFLVVAETGKLQLIKIWLRGPRRNTVQIFSELERYPDNVKSNQKGEFWVALNSGRALDPDGEDRKESMSEDGIPWFTKDPVAVKFDSDGKVAAMVDGMNGKTLESVSEVEEYSGMLWIGSVTMPYVIRLRA</sequence>
<name>A0ACB9S9C3_9MYRT</name>
<reference evidence="2" key="1">
    <citation type="journal article" date="2023" name="Front. Plant Sci.">
        <title>Chromosomal-level genome assembly of Melastoma candidum provides insights into trichome evolution.</title>
        <authorList>
            <person name="Zhong Y."/>
            <person name="Wu W."/>
            <person name="Sun C."/>
            <person name="Zou P."/>
            <person name="Liu Y."/>
            <person name="Dai S."/>
            <person name="Zhou R."/>
        </authorList>
    </citation>
    <scope>NUCLEOTIDE SEQUENCE [LARGE SCALE GENOMIC DNA]</scope>
</reference>
<evidence type="ECO:0000313" key="2">
    <source>
        <dbReference type="Proteomes" id="UP001057402"/>
    </source>
</evidence>
<proteinExistence type="predicted"/>
<comment type="caution">
    <text evidence="1">The sequence shown here is derived from an EMBL/GenBank/DDBJ whole genome shotgun (WGS) entry which is preliminary data.</text>
</comment>
<accession>A0ACB9S9C3</accession>
<evidence type="ECO:0000313" key="1">
    <source>
        <dbReference type="EMBL" id="KAI4386434.1"/>
    </source>
</evidence>
<keyword evidence="2" id="KW-1185">Reference proteome</keyword>
<dbReference type="Proteomes" id="UP001057402">
    <property type="component" value="Chromosome 2"/>
</dbReference>
<organism evidence="1 2">
    <name type="scientific">Melastoma candidum</name>
    <dbReference type="NCBI Taxonomy" id="119954"/>
    <lineage>
        <taxon>Eukaryota</taxon>
        <taxon>Viridiplantae</taxon>
        <taxon>Streptophyta</taxon>
        <taxon>Embryophyta</taxon>
        <taxon>Tracheophyta</taxon>
        <taxon>Spermatophyta</taxon>
        <taxon>Magnoliopsida</taxon>
        <taxon>eudicotyledons</taxon>
        <taxon>Gunneridae</taxon>
        <taxon>Pentapetalae</taxon>
        <taxon>rosids</taxon>
        <taxon>malvids</taxon>
        <taxon>Myrtales</taxon>
        <taxon>Melastomataceae</taxon>
        <taxon>Melastomatoideae</taxon>
        <taxon>Melastomateae</taxon>
        <taxon>Melastoma</taxon>
    </lineage>
</organism>
<protein>
    <submittedName>
        <fullName evidence="1">Uncharacterized protein</fullName>
    </submittedName>
</protein>
<gene>
    <name evidence="1" type="ORF">MLD38_004366</name>
</gene>
<dbReference type="EMBL" id="CM042881">
    <property type="protein sequence ID" value="KAI4386434.1"/>
    <property type="molecule type" value="Genomic_DNA"/>
</dbReference>